<name>A0A4Y5UGP7_CUPSA</name>
<accession>A0A4Y5UGP7</accession>
<dbReference type="AlphaFoldDB" id="A0A4Y5UGP7"/>
<evidence type="ECO:0000313" key="2">
    <source>
        <dbReference type="EMBL" id="QDC23140.1"/>
    </source>
</evidence>
<feature type="signal peptide" evidence="1">
    <location>
        <begin position="1"/>
        <end position="17"/>
    </location>
</feature>
<evidence type="ECO:0000256" key="1">
    <source>
        <dbReference type="SAM" id="SignalP"/>
    </source>
</evidence>
<sequence precursor="true">MKLAIIALFSLVVLAVASESVEENQEGEFLEQQRACAERKEKCTKDDDCSCCGKWDKCSCNWPGREGCFCMRGMMATRLWKMAKC</sequence>
<organism evidence="2">
    <name type="scientific">Cupiennius salei</name>
    <name type="common">American wandering spider</name>
    <dbReference type="NCBI Taxonomy" id="6928"/>
    <lineage>
        <taxon>Eukaryota</taxon>
        <taxon>Metazoa</taxon>
        <taxon>Ecdysozoa</taxon>
        <taxon>Arthropoda</taxon>
        <taxon>Chelicerata</taxon>
        <taxon>Arachnida</taxon>
        <taxon>Araneae</taxon>
        <taxon>Araneomorphae</taxon>
        <taxon>Entelegynae</taxon>
        <taxon>Lycosoidea</taxon>
        <taxon>Ctenidae</taxon>
        <taxon>Cupiennius</taxon>
    </lineage>
</organism>
<protein>
    <submittedName>
        <fullName evidence="2">Toxin 24 isoform a</fullName>
    </submittedName>
</protein>
<reference evidence="2" key="1">
    <citation type="journal article" date="2019" name="Toxins">
        <title>The dual prey-inactivation strategy of spiders-in-depth venomic analysis of Cupiennius salei.</title>
        <authorList>
            <person name="Kuhn-Nentwig L."/>
            <person name="Langenegger N."/>
            <person name="Heller M."/>
            <person name="Koua D."/>
            <person name="Nentwig W."/>
        </authorList>
    </citation>
    <scope>NUCLEOTIDE SEQUENCE</scope>
    <source>
        <tissue evidence="2">Venom gland</tissue>
    </source>
</reference>
<proteinExistence type="evidence at transcript level"/>
<feature type="chain" id="PRO_5021395641" evidence="1">
    <location>
        <begin position="18"/>
        <end position="85"/>
    </location>
</feature>
<keyword evidence="1" id="KW-0732">Signal</keyword>
<dbReference type="EMBL" id="MH754605">
    <property type="protein sequence ID" value="QDC23140.1"/>
    <property type="molecule type" value="mRNA"/>
</dbReference>